<evidence type="ECO:0000313" key="4">
    <source>
        <dbReference type="Proteomes" id="UP000297459"/>
    </source>
</evidence>
<feature type="signal peptide" evidence="2">
    <location>
        <begin position="1"/>
        <end position="26"/>
    </location>
</feature>
<feature type="region of interest" description="Disordered" evidence="1">
    <location>
        <begin position="25"/>
        <end position="58"/>
    </location>
</feature>
<evidence type="ECO:0000313" key="3">
    <source>
        <dbReference type="EMBL" id="TGN27502.1"/>
    </source>
</evidence>
<protein>
    <submittedName>
        <fullName evidence="3">Transglycosylase</fullName>
    </submittedName>
</protein>
<dbReference type="EMBL" id="SRPJ01000002">
    <property type="protein sequence ID" value="TGN27502.1"/>
    <property type="molecule type" value="Genomic_DNA"/>
</dbReference>
<sequence length="143" mass="15298">MKKTIFALMTMVSLGGAGIESGQAHASELTSTQSQQQNYEYNQSSSSSASTSSVNTSSESTQSVYEQFIAAGGTEALWESIVLPESGGNPNASNGQYHGLGQTNQSWGYGSVETQTKGMIQYAKERYGSIEAAISFRQANGWW</sequence>
<evidence type="ECO:0000256" key="2">
    <source>
        <dbReference type="SAM" id="SignalP"/>
    </source>
</evidence>
<feature type="chain" id="PRO_5021382525" evidence="2">
    <location>
        <begin position="27"/>
        <end position="143"/>
    </location>
</feature>
<accession>A0A4Z1BVD3</accession>
<dbReference type="AlphaFoldDB" id="A0A4Z1BVD3"/>
<keyword evidence="2" id="KW-0732">Signal</keyword>
<keyword evidence="4" id="KW-1185">Reference proteome</keyword>
<evidence type="ECO:0000256" key="1">
    <source>
        <dbReference type="SAM" id="MobiDB-lite"/>
    </source>
</evidence>
<name>A0A4Z1BVD3_9STAP</name>
<feature type="compositionally biased region" description="Low complexity" evidence="1">
    <location>
        <begin position="30"/>
        <end position="58"/>
    </location>
</feature>
<comment type="caution">
    <text evidence="3">The sequence shown here is derived from an EMBL/GenBank/DDBJ whole genome shotgun (WGS) entry which is preliminary data.</text>
</comment>
<dbReference type="RefSeq" id="WP_126565589.1">
    <property type="nucleotide sequence ID" value="NZ_BMCY01000002.1"/>
</dbReference>
<reference evidence="3 4" key="1">
    <citation type="submission" date="2019-04" db="EMBL/GenBank/DDBJ databases">
        <title>Genomic characterization of Staphylococcus petrasii strains.</title>
        <authorList>
            <person name="Vrbovska V."/>
            <person name="Kovarovic V."/>
            <person name="Maslanova I."/>
            <person name="Indrakova A."/>
            <person name="Petras P."/>
            <person name="Sedo O."/>
            <person name="Svec P."/>
            <person name="Fisarova L."/>
            <person name="Sedlacek I."/>
            <person name="Doskar J."/>
            <person name="Pantucek R."/>
        </authorList>
    </citation>
    <scope>NUCLEOTIDE SEQUENCE [LARGE SCALE GENOMIC DNA]</scope>
    <source>
        <strain evidence="3 4">CCM 8529</strain>
    </source>
</reference>
<proteinExistence type="predicted"/>
<dbReference type="Proteomes" id="UP000297459">
    <property type="component" value="Unassembled WGS sequence"/>
</dbReference>
<organism evidence="3 4">
    <name type="scientific">Staphylococcus pragensis</name>
    <dbReference type="NCBI Taxonomy" id="1611836"/>
    <lineage>
        <taxon>Bacteria</taxon>
        <taxon>Bacillati</taxon>
        <taxon>Bacillota</taxon>
        <taxon>Bacilli</taxon>
        <taxon>Bacillales</taxon>
        <taxon>Staphylococcaceae</taxon>
        <taxon>Staphylococcus</taxon>
    </lineage>
</organism>
<gene>
    <name evidence="3" type="ORF">E2558_06550</name>
</gene>